<evidence type="ECO:0000256" key="2">
    <source>
        <dbReference type="ARBA" id="ARBA00003150"/>
    </source>
</evidence>
<evidence type="ECO:0000256" key="18">
    <source>
        <dbReference type="ARBA" id="ARBA00041614"/>
    </source>
</evidence>
<dbReference type="AlphaFoldDB" id="A0A419VYH8"/>
<dbReference type="SUPFAM" id="SSF51445">
    <property type="entry name" value="(Trans)glycosidases"/>
    <property type="match status" value="1"/>
</dbReference>
<dbReference type="GO" id="GO:0004567">
    <property type="term" value="F:beta-mannosidase activity"/>
    <property type="evidence" value="ECO:0007669"/>
    <property type="project" value="UniProtKB-EC"/>
</dbReference>
<dbReference type="Gene3D" id="2.60.40.10">
    <property type="entry name" value="Immunoglobulins"/>
    <property type="match status" value="2"/>
</dbReference>
<keyword evidence="12" id="KW-1015">Disulfide bond</keyword>
<dbReference type="InterPro" id="IPR050887">
    <property type="entry name" value="Beta-mannosidase_GH2"/>
</dbReference>
<dbReference type="InterPro" id="IPR008979">
    <property type="entry name" value="Galactose-bd-like_sf"/>
</dbReference>
<dbReference type="InterPro" id="IPR006102">
    <property type="entry name" value="Ig-like_GH2"/>
</dbReference>
<dbReference type="GO" id="GO:0006516">
    <property type="term" value="P:glycoprotein catabolic process"/>
    <property type="evidence" value="ECO:0007669"/>
    <property type="project" value="TreeGrafter"/>
</dbReference>
<evidence type="ECO:0000256" key="1">
    <source>
        <dbReference type="ARBA" id="ARBA00000829"/>
    </source>
</evidence>
<dbReference type="Gene3D" id="3.20.20.80">
    <property type="entry name" value="Glycosidases"/>
    <property type="match status" value="1"/>
</dbReference>
<dbReference type="PANTHER" id="PTHR43730">
    <property type="entry name" value="BETA-MANNOSIDASE"/>
    <property type="match status" value="1"/>
</dbReference>
<proteinExistence type="inferred from homology"/>
<evidence type="ECO:0000256" key="3">
    <source>
        <dbReference type="ARBA" id="ARBA00004613"/>
    </source>
</evidence>
<dbReference type="Proteomes" id="UP000283387">
    <property type="component" value="Unassembled WGS sequence"/>
</dbReference>
<evidence type="ECO:0000259" key="21">
    <source>
        <dbReference type="Pfam" id="PF02836"/>
    </source>
</evidence>
<evidence type="ECO:0000256" key="6">
    <source>
        <dbReference type="ARBA" id="ARBA00011738"/>
    </source>
</evidence>
<evidence type="ECO:0000259" key="24">
    <source>
        <dbReference type="Pfam" id="PF22666"/>
    </source>
</evidence>
<feature type="domain" description="Glycoside hydrolase family 2 catalytic" evidence="21">
    <location>
        <begin position="376"/>
        <end position="472"/>
    </location>
</feature>
<feature type="domain" description="Mannosidase Ig/CBM-like" evidence="23">
    <location>
        <begin position="698"/>
        <end position="777"/>
    </location>
</feature>
<dbReference type="InterPro" id="IPR036156">
    <property type="entry name" value="Beta-gal/glucu_dom_sf"/>
</dbReference>
<dbReference type="Gene3D" id="2.60.120.260">
    <property type="entry name" value="Galactose-binding domain-like"/>
    <property type="match status" value="1"/>
</dbReference>
<comment type="caution">
    <text evidence="25">The sequence shown here is derived from an EMBL/GenBank/DDBJ whole genome shotgun (WGS) entry which is preliminary data.</text>
</comment>
<dbReference type="PANTHER" id="PTHR43730:SF1">
    <property type="entry name" value="BETA-MANNOSIDASE"/>
    <property type="match status" value="1"/>
</dbReference>
<name>A0A419VYH8_9BACT</name>
<feature type="domain" description="Beta-mannosidase Ig-fold" evidence="22">
    <location>
        <begin position="800"/>
        <end position="865"/>
    </location>
</feature>
<evidence type="ECO:0000259" key="23">
    <source>
        <dbReference type="Pfam" id="PF17786"/>
    </source>
</evidence>
<evidence type="ECO:0000256" key="9">
    <source>
        <dbReference type="ARBA" id="ARBA00022525"/>
    </source>
</evidence>
<feature type="domain" description="Beta-mannosidase-like galactose-binding" evidence="24">
    <location>
        <begin position="55"/>
        <end position="206"/>
    </location>
</feature>
<dbReference type="Pfam" id="PF02836">
    <property type="entry name" value="Glyco_hydro_2_C"/>
    <property type="match status" value="1"/>
</dbReference>
<evidence type="ECO:0000256" key="5">
    <source>
        <dbReference type="ARBA" id="ARBA00011245"/>
    </source>
</evidence>
<keyword evidence="13" id="KW-0325">Glycoprotein</keyword>
<dbReference type="InterPro" id="IPR006103">
    <property type="entry name" value="Glyco_hydro_2_cat"/>
</dbReference>
<feature type="region of interest" description="Disordered" evidence="19">
    <location>
        <begin position="507"/>
        <end position="526"/>
    </location>
</feature>
<dbReference type="InterPro" id="IPR054593">
    <property type="entry name" value="Beta-mannosidase-like_N2"/>
</dbReference>
<feature type="domain" description="Glycoside hydrolase family 2 immunoglobulin-like beta-sandwich" evidence="20">
    <location>
        <begin position="228"/>
        <end position="321"/>
    </location>
</feature>
<reference evidence="25 26" key="1">
    <citation type="submission" date="2018-09" db="EMBL/GenBank/DDBJ databases">
        <title>Genomic Encyclopedia of Archaeal and Bacterial Type Strains, Phase II (KMG-II): from individual species to whole genera.</title>
        <authorList>
            <person name="Goeker M."/>
        </authorList>
    </citation>
    <scope>NUCLEOTIDE SEQUENCE [LARGE SCALE GENOMIC DNA]</scope>
    <source>
        <strain evidence="25 26">DSM 27148</strain>
    </source>
</reference>
<comment type="function">
    <text evidence="2">Exoglycosidase that cleaves the single beta-linked mannose residue from the non-reducing end of all N-linked glycoprotein oligosaccharides.</text>
</comment>
<dbReference type="Pfam" id="PF00703">
    <property type="entry name" value="Glyco_hydro_2"/>
    <property type="match status" value="1"/>
</dbReference>
<evidence type="ECO:0000313" key="26">
    <source>
        <dbReference type="Proteomes" id="UP000283387"/>
    </source>
</evidence>
<keyword evidence="9" id="KW-0964">Secreted</keyword>
<dbReference type="SUPFAM" id="SSF49303">
    <property type="entry name" value="beta-Galactosidase/glucuronidase domain"/>
    <property type="match status" value="2"/>
</dbReference>
<evidence type="ECO:0000256" key="16">
    <source>
        <dbReference type="ARBA" id="ARBA00038429"/>
    </source>
</evidence>
<evidence type="ECO:0000256" key="15">
    <source>
        <dbReference type="ARBA" id="ARBA00032581"/>
    </source>
</evidence>
<evidence type="ECO:0000256" key="8">
    <source>
        <dbReference type="ARBA" id="ARBA00015707"/>
    </source>
</evidence>
<protein>
    <recommendedName>
        <fullName evidence="8">Beta-mannosidase</fullName>
        <ecNumber evidence="7">3.2.1.25</ecNumber>
    </recommendedName>
    <alternativeName>
        <fullName evidence="17">Beta-mannosidase B</fullName>
    </alternativeName>
    <alternativeName>
        <fullName evidence="15">Lysosomal beta A mannosidase</fullName>
    </alternativeName>
    <alternativeName>
        <fullName evidence="18">Mannanase B</fullName>
    </alternativeName>
</protein>
<evidence type="ECO:0000256" key="12">
    <source>
        <dbReference type="ARBA" id="ARBA00023157"/>
    </source>
</evidence>
<evidence type="ECO:0000313" key="25">
    <source>
        <dbReference type="EMBL" id="RKD88295.1"/>
    </source>
</evidence>
<dbReference type="InterPro" id="IPR041625">
    <property type="entry name" value="Beta-mannosidase_Ig"/>
</dbReference>
<evidence type="ECO:0000256" key="14">
    <source>
        <dbReference type="ARBA" id="ARBA00023295"/>
    </source>
</evidence>
<evidence type="ECO:0000256" key="4">
    <source>
        <dbReference type="ARBA" id="ARBA00004740"/>
    </source>
</evidence>
<comment type="subunit">
    <text evidence="5">Monomer.</text>
</comment>
<evidence type="ECO:0000259" key="20">
    <source>
        <dbReference type="Pfam" id="PF00703"/>
    </source>
</evidence>
<dbReference type="EC" id="3.2.1.25" evidence="7"/>
<dbReference type="Pfam" id="PF17786">
    <property type="entry name" value="Mannosidase_ig"/>
    <property type="match status" value="1"/>
</dbReference>
<sequence>MVISLFMLVSLNGWSQSSWKKKKISLQTGSGLAEWKFIGLDPQTENVKIPDLDADGWRNITVPGDVNVELMKQEVIPDMHFDTLAREAYWISSKEWWYTVAFDADFVDGRATKLVLDFVDGSSEIWLNGQKLGAMENSFYPHRFSVEQLLKKKDNRLFIRFLSIDQLLGGPRTDELLGWKERRSFLRKPQYNFGWDWTLPVPGIGLAGDVYIENGNEFVLDELGIQTFIDGRVDFNFEVSKPAKEVGYKISLQVEGFGTQFNDTIDRTLNKSYTSYTSVSITDPQLWWPNGYGDANLYDYEIKLLVDGVAVDSKKGKFGIRETETRETPFTPSAGSGYAFELLVNNEPVFCKGTNWIPLEIWPGAIPVEKYRFYLEKAKEANFNMIRVWGGGIYEKDLFYEICDELGLMVWQDFMFASSGYPVHHLMDEIITEANYQLFRLRNHPSIVIWCGGNEDYQSWRHAKDYKAADDADSDPFYVNRLEDDPILYTMLLRGVVDRFGQSVPYVESSPMSREDSGNRPNSGNSHISSWKTALFWCDGHPSQWRKHFERVCSFDSEFCVQGPAKLNTMQSFLSEENYWPPNEAWIYHIQRGHGNRPHYQQTLFIAGDIMGEIHSLEEYVKHGQATHLEMTRSEYESARYDRPNNGGTMSWMYNDCWPTANWSIIDYYCQPKPAYYAAKRACEPVLPIIFERDSIIRFAVANETLEDHKFELTYGLETLAGEIVWEESQTVDVPRNSTSEYFRMNHSDLSGDKNSFLFVRANCDGKALNTVSYFADGWKDIPWEQPKLKLEMLSQQEVDGQWETVVQVSADTFARLVYLFEKDKLELKAGMPLPASWFMDNYFDLPAGETREVVIQSDKKNRLKDLAVGSWMGDWE</sequence>
<comment type="catalytic activity">
    <reaction evidence="1">
        <text>Hydrolysis of terminal, non-reducing beta-D-mannose residues in beta-D-mannosides.</text>
        <dbReference type="EC" id="3.2.1.25"/>
    </reaction>
</comment>
<dbReference type="EMBL" id="RAPN01000002">
    <property type="protein sequence ID" value="RKD88295.1"/>
    <property type="molecule type" value="Genomic_DNA"/>
</dbReference>
<gene>
    <name evidence="25" type="ORF">BC643_3440</name>
</gene>
<dbReference type="InterPro" id="IPR013783">
    <property type="entry name" value="Ig-like_fold"/>
</dbReference>
<accession>A0A419VYH8</accession>
<keyword evidence="26" id="KW-1185">Reference proteome</keyword>
<organism evidence="25 26">
    <name type="scientific">Mangrovibacterium diazotrophicum</name>
    <dbReference type="NCBI Taxonomy" id="1261403"/>
    <lineage>
        <taxon>Bacteria</taxon>
        <taxon>Pseudomonadati</taxon>
        <taxon>Bacteroidota</taxon>
        <taxon>Bacteroidia</taxon>
        <taxon>Marinilabiliales</taxon>
        <taxon>Prolixibacteraceae</taxon>
        <taxon>Mangrovibacterium</taxon>
    </lineage>
</organism>
<evidence type="ECO:0000256" key="19">
    <source>
        <dbReference type="SAM" id="MobiDB-lite"/>
    </source>
</evidence>
<keyword evidence="14" id="KW-0326">Glycosidase</keyword>
<dbReference type="SUPFAM" id="SSF49785">
    <property type="entry name" value="Galactose-binding domain-like"/>
    <property type="match status" value="1"/>
</dbReference>
<dbReference type="Pfam" id="PF22666">
    <property type="entry name" value="Glyco_hydro_2_N2"/>
    <property type="match status" value="1"/>
</dbReference>
<comment type="subunit">
    <text evidence="6">Homodimer.</text>
</comment>
<dbReference type="InterPro" id="IPR017853">
    <property type="entry name" value="GH"/>
</dbReference>
<keyword evidence="11" id="KW-0378">Hydrolase</keyword>
<dbReference type="Pfam" id="PF17753">
    <property type="entry name" value="Ig_mannosidase"/>
    <property type="match status" value="1"/>
</dbReference>
<comment type="pathway">
    <text evidence="4">Glycan metabolism; N-glycan degradation.</text>
</comment>
<dbReference type="GO" id="GO:0005975">
    <property type="term" value="P:carbohydrate metabolic process"/>
    <property type="evidence" value="ECO:0007669"/>
    <property type="project" value="InterPro"/>
</dbReference>
<dbReference type="InterPro" id="IPR041447">
    <property type="entry name" value="Mannosidase_ig"/>
</dbReference>
<comment type="similarity">
    <text evidence="16">Belongs to the glycosyl hydrolase 2 family. Beta-mannosidase B subfamily.</text>
</comment>
<evidence type="ECO:0000256" key="11">
    <source>
        <dbReference type="ARBA" id="ARBA00022801"/>
    </source>
</evidence>
<evidence type="ECO:0000259" key="22">
    <source>
        <dbReference type="Pfam" id="PF17753"/>
    </source>
</evidence>
<evidence type="ECO:0000256" key="7">
    <source>
        <dbReference type="ARBA" id="ARBA00012754"/>
    </source>
</evidence>
<keyword evidence="10" id="KW-0732">Signal</keyword>
<evidence type="ECO:0000256" key="10">
    <source>
        <dbReference type="ARBA" id="ARBA00022729"/>
    </source>
</evidence>
<dbReference type="GO" id="GO:0005576">
    <property type="term" value="C:extracellular region"/>
    <property type="evidence" value="ECO:0007669"/>
    <property type="project" value="UniProtKB-SubCell"/>
</dbReference>
<evidence type="ECO:0000256" key="13">
    <source>
        <dbReference type="ARBA" id="ARBA00023180"/>
    </source>
</evidence>
<comment type="subcellular location">
    <subcellularLocation>
        <location evidence="3">Secreted</location>
    </subcellularLocation>
</comment>
<evidence type="ECO:0000256" key="17">
    <source>
        <dbReference type="ARBA" id="ARBA00041069"/>
    </source>
</evidence>